<evidence type="ECO:0000313" key="3">
    <source>
        <dbReference type="Proteomes" id="UP001230156"/>
    </source>
</evidence>
<organism evidence="2 3">
    <name type="scientific">Dongia sedimenti</name>
    <dbReference type="NCBI Taxonomy" id="3064282"/>
    <lineage>
        <taxon>Bacteria</taxon>
        <taxon>Pseudomonadati</taxon>
        <taxon>Pseudomonadota</taxon>
        <taxon>Alphaproteobacteria</taxon>
        <taxon>Rhodospirillales</taxon>
        <taxon>Dongiaceae</taxon>
        <taxon>Dongia</taxon>
    </lineage>
</organism>
<dbReference type="RefSeq" id="WP_379956129.1">
    <property type="nucleotide sequence ID" value="NZ_JAUYVI010000004.1"/>
</dbReference>
<feature type="domain" description="NADP-dependent oxidoreductase" evidence="1">
    <location>
        <begin position="11"/>
        <end position="299"/>
    </location>
</feature>
<evidence type="ECO:0000259" key="1">
    <source>
        <dbReference type="Pfam" id="PF00248"/>
    </source>
</evidence>
<dbReference type="Pfam" id="PF00248">
    <property type="entry name" value="Aldo_ket_red"/>
    <property type="match status" value="1"/>
</dbReference>
<dbReference type="Proteomes" id="UP001230156">
    <property type="component" value="Unassembled WGS sequence"/>
</dbReference>
<proteinExistence type="predicted"/>
<dbReference type="PANTHER" id="PTHR42686">
    <property type="entry name" value="GH17980P-RELATED"/>
    <property type="match status" value="1"/>
</dbReference>
<accession>A0ABU0YPD5</accession>
<dbReference type="Gene3D" id="3.20.20.100">
    <property type="entry name" value="NADP-dependent oxidoreductase domain"/>
    <property type="match status" value="1"/>
</dbReference>
<name>A0ABU0YPD5_9PROT</name>
<dbReference type="CDD" id="cd19090">
    <property type="entry name" value="AKR_AKR15A-like"/>
    <property type="match status" value="1"/>
</dbReference>
<keyword evidence="3" id="KW-1185">Reference proteome</keyword>
<comment type="caution">
    <text evidence="2">The sequence shown here is derived from an EMBL/GenBank/DDBJ whole genome shotgun (WGS) entry which is preliminary data.</text>
</comment>
<gene>
    <name evidence="2" type="ORF">Q8A70_13260</name>
</gene>
<dbReference type="EMBL" id="JAUYVI010000004">
    <property type="protein sequence ID" value="MDQ7248648.1"/>
    <property type="molecule type" value="Genomic_DNA"/>
</dbReference>
<dbReference type="SUPFAM" id="SSF51430">
    <property type="entry name" value="NAD(P)-linked oxidoreductase"/>
    <property type="match status" value="1"/>
</dbReference>
<protein>
    <submittedName>
        <fullName evidence="2">Aldo/keto reductase</fullName>
    </submittedName>
</protein>
<dbReference type="InterPro" id="IPR020471">
    <property type="entry name" value="AKR"/>
</dbReference>
<dbReference type="InterPro" id="IPR036812">
    <property type="entry name" value="NAD(P)_OxRdtase_dom_sf"/>
</dbReference>
<dbReference type="PANTHER" id="PTHR42686:SF1">
    <property type="entry name" value="GH17980P-RELATED"/>
    <property type="match status" value="1"/>
</dbReference>
<reference evidence="3" key="1">
    <citation type="submission" date="2023-08" db="EMBL/GenBank/DDBJ databases">
        <title>Rhodospirillaceae gen. nov., a novel taxon isolated from the Yangtze River Yuezi River estuary sludge.</title>
        <authorList>
            <person name="Ruan L."/>
        </authorList>
    </citation>
    <scope>NUCLEOTIDE SEQUENCE [LARGE SCALE GENOMIC DNA]</scope>
    <source>
        <strain evidence="3">R-7</strain>
    </source>
</reference>
<dbReference type="InterPro" id="IPR023210">
    <property type="entry name" value="NADP_OxRdtase_dom"/>
</dbReference>
<sequence>MTPRMKLDVSKICFGTSSLSSMPDTYGYEVSPERAHATVRAIFESAINFLDTSRIYGFGRSEGRIGDVIRERGGLPKNFVISTKLDRDPKTNRFDASQARRSLEESLKALNLDRVQLLHLHDPEHANSLAEITGPNGALPTLIKMKEEGLCDAIGLAAGTLDVMMPLLKDWEFDALITHNRFTLVNRNATPMIDFAASKGIAVLNAAPYAGGVLAKGTDSFKRYVYQEATAEMLDPVRRVEAACAKHGVPPGAVALQFSLRDPRITATICGVSKPERVRETLEWADWKIPDALWAELKALPFATDDPEATRQYSAG</sequence>
<evidence type="ECO:0000313" key="2">
    <source>
        <dbReference type="EMBL" id="MDQ7248648.1"/>
    </source>
</evidence>